<dbReference type="PANTHER" id="PTHR31479">
    <property type="entry name" value="ALPHA/BETA-HYDROLASES SUPERFAMILY PROTEIN"/>
    <property type="match status" value="1"/>
</dbReference>
<accession>A0AAN7RCQ5</accession>
<keyword evidence="3" id="KW-1185">Reference proteome</keyword>
<evidence type="ECO:0000313" key="2">
    <source>
        <dbReference type="EMBL" id="KAK4796685.1"/>
    </source>
</evidence>
<evidence type="ECO:0000313" key="3">
    <source>
        <dbReference type="Proteomes" id="UP001346149"/>
    </source>
</evidence>
<protein>
    <recommendedName>
        <fullName evidence="4">Fungal lipase-like domain-containing protein</fullName>
    </recommendedName>
</protein>
<dbReference type="InterPro" id="IPR029058">
    <property type="entry name" value="AB_hydrolase_fold"/>
</dbReference>
<feature type="region of interest" description="Disordered" evidence="1">
    <location>
        <begin position="1"/>
        <end position="22"/>
    </location>
</feature>
<reference evidence="2 3" key="1">
    <citation type="journal article" date="2023" name="Hortic Res">
        <title>Pangenome of water caltrop reveals structural variations and asymmetric subgenome divergence after allopolyploidization.</title>
        <authorList>
            <person name="Zhang X."/>
            <person name="Chen Y."/>
            <person name="Wang L."/>
            <person name="Yuan Y."/>
            <person name="Fang M."/>
            <person name="Shi L."/>
            <person name="Lu R."/>
            <person name="Comes H.P."/>
            <person name="Ma Y."/>
            <person name="Chen Y."/>
            <person name="Huang G."/>
            <person name="Zhou Y."/>
            <person name="Zheng Z."/>
            <person name="Qiu Y."/>
        </authorList>
    </citation>
    <scope>NUCLEOTIDE SEQUENCE [LARGE SCALE GENOMIC DNA]</scope>
    <source>
        <strain evidence="2">F231</strain>
    </source>
</reference>
<dbReference type="EMBL" id="JAXQNO010000006">
    <property type="protein sequence ID" value="KAK4796685.1"/>
    <property type="molecule type" value="Genomic_DNA"/>
</dbReference>
<organism evidence="2 3">
    <name type="scientific">Trapa natans</name>
    <name type="common">Water chestnut</name>
    <dbReference type="NCBI Taxonomy" id="22666"/>
    <lineage>
        <taxon>Eukaryota</taxon>
        <taxon>Viridiplantae</taxon>
        <taxon>Streptophyta</taxon>
        <taxon>Embryophyta</taxon>
        <taxon>Tracheophyta</taxon>
        <taxon>Spermatophyta</taxon>
        <taxon>Magnoliopsida</taxon>
        <taxon>eudicotyledons</taxon>
        <taxon>Gunneridae</taxon>
        <taxon>Pentapetalae</taxon>
        <taxon>rosids</taxon>
        <taxon>malvids</taxon>
        <taxon>Myrtales</taxon>
        <taxon>Lythraceae</taxon>
        <taxon>Trapa</taxon>
    </lineage>
</organism>
<evidence type="ECO:0000256" key="1">
    <source>
        <dbReference type="SAM" id="MobiDB-lite"/>
    </source>
</evidence>
<evidence type="ECO:0008006" key="4">
    <source>
        <dbReference type="Google" id="ProtNLM"/>
    </source>
</evidence>
<dbReference type="Gene3D" id="3.40.50.1820">
    <property type="entry name" value="alpha/beta hydrolase"/>
    <property type="match status" value="1"/>
</dbReference>
<sequence>MSSREKDVFSRSGPFRLSSDPIDWTDPEQRRAVVASLVRGVGAMERDRQEGREGLQALAPAWWQSFSFKLLEKLTEHGGTIYGAIYRFCPDGLQSPNNGPNYVVAFRGTNTGKESLGRDMKYNLMCLGDNLDRTSRFKSAVERVQGLVHAPGAADVWLAGHSLGSAMAMAVGKAMARSGYPLEAYLFNPPFVSLSVEHIKIQKLRQTVHIATSAFKSSLAVILKGATDRPLEDPHFAALSDWLPHIFVNKNDPICSGYVGYFSSRRNMEEIGAGEMGRIATQNTIGSLIMRRFKPHDILPSAHLTINSSCYSNVREAHSVKQWWDSRAQFERSTHRLRFS</sequence>
<dbReference type="AlphaFoldDB" id="A0AAN7RCQ5"/>
<name>A0AAN7RCQ5_TRANT</name>
<comment type="caution">
    <text evidence="2">The sequence shown here is derived from an EMBL/GenBank/DDBJ whole genome shotgun (WGS) entry which is preliminary data.</text>
</comment>
<gene>
    <name evidence="2" type="ORF">SAY86_029011</name>
</gene>
<dbReference type="PANTHER" id="PTHR31479:SF2">
    <property type="entry name" value="ALPHA_BETA-HYDROLASES SUPERFAMILY PROTEIN"/>
    <property type="match status" value="1"/>
</dbReference>
<proteinExistence type="predicted"/>
<dbReference type="Pfam" id="PF26363">
    <property type="entry name" value="Phospholipase-like"/>
    <property type="match status" value="1"/>
</dbReference>
<dbReference type="Proteomes" id="UP001346149">
    <property type="component" value="Unassembled WGS sequence"/>
</dbReference>
<dbReference type="SUPFAM" id="SSF53474">
    <property type="entry name" value="alpha/beta-Hydrolases"/>
    <property type="match status" value="1"/>
</dbReference>